<evidence type="ECO:0000256" key="2">
    <source>
        <dbReference type="ARBA" id="ARBA00023033"/>
    </source>
</evidence>
<evidence type="ECO:0000313" key="4">
    <source>
        <dbReference type="EMBL" id="MCV2890941.1"/>
    </source>
</evidence>
<dbReference type="Proteomes" id="UP001320899">
    <property type="component" value="Unassembled WGS sequence"/>
</dbReference>
<evidence type="ECO:0000313" key="5">
    <source>
        <dbReference type="Proteomes" id="UP001320899"/>
    </source>
</evidence>
<dbReference type="PANTHER" id="PTHR30137:SF8">
    <property type="entry name" value="BLR5498 PROTEIN"/>
    <property type="match status" value="1"/>
</dbReference>
<comment type="caution">
    <text evidence="4">The sequence shown here is derived from an EMBL/GenBank/DDBJ whole genome shotgun (WGS) entry which is preliminary data.</text>
</comment>
<dbReference type="InterPro" id="IPR036661">
    <property type="entry name" value="Luciferase-like_sf"/>
</dbReference>
<keyword evidence="2" id="KW-0503">Monooxygenase</keyword>
<name>A0ABT3AS54_9RHOB</name>
<keyword evidence="5" id="KW-1185">Reference proteome</keyword>
<dbReference type="PANTHER" id="PTHR30137">
    <property type="entry name" value="LUCIFERASE-LIKE MONOOXYGENASE"/>
    <property type="match status" value="1"/>
</dbReference>
<dbReference type="Pfam" id="PF00296">
    <property type="entry name" value="Bac_luciferase"/>
    <property type="match status" value="1"/>
</dbReference>
<dbReference type="InterPro" id="IPR050766">
    <property type="entry name" value="Bact_Lucif_Oxidored"/>
</dbReference>
<dbReference type="NCBIfam" id="TIGR03858">
    <property type="entry name" value="LLM_2I7G"/>
    <property type="match status" value="1"/>
</dbReference>
<dbReference type="InterPro" id="IPR022290">
    <property type="entry name" value="LLM_Atu2307-like"/>
</dbReference>
<proteinExistence type="predicted"/>
<gene>
    <name evidence="4" type="ORF">OE747_21630</name>
</gene>
<reference evidence="4 5" key="1">
    <citation type="submission" date="2022-10" db="EMBL/GenBank/DDBJ databases">
        <title>Ruegeria sp. nov., isolated from ocean surface sediments.</title>
        <authorList>
            <person name="He W."/>
            <person name="Xue H.-P."/>
            <person name="Zhang D.-F."/>
        </authorList>
    </citation>
    <scope>NUCLEOTIDE SEQUENCE [LARGE SCALE GENOMIC DNA]</scope>
    <source>
        <strain evidence="4 5">XHP0148</strain>
    </source>
</reference>
<protein>
    <submittedName>
        <fullName evidence="4">LLM class flavin-dependent oxidoreductase</fullName>
    </submittedName>
</protein>
<evidence type="ECO:0000256" key="1">
    <source>
        <dbReference type="ARBA" id="ARBA00023002"/>
    </source>
</evidence>
<evidence type="ECO:0000259" key="3">
    <source>
        <dbReference type="Pfam" id="PF00296"/>
    </source>
</evidence>
<dbReference type="Gene3D" id="3.20.20.30">
    <property type="entry name" value="Luciferase-like domain"/>
    <property type="match status" value="1"/>
</dbReference>
<feature type="domain" description="Luciferase-like" evidence="3">
    <location>
        <begin position="1"/>
        <end position="304"/>
    </location>
</feature>
<organism evidence="4 5">
    <name type="scientific">Ruegeria aquimaris</name>
    <dbReference type="NCBI Taxonomy" id="2984333"/>
    <lineage>
        <taxon>Bacteria</taxon>
        <taxon>Pseudomonadati</taxon>
        <taxon>Pseudomonadota</taxon>
        <taxon>Alphaproteobacteria</taxon>
        <taxon>Rhodobacterales</taxon>
        <taxon>Roseobacteraceae</taxon>
        <taxon>Ruegeria</taxon>
    </lineage>
</organism>
<keyword evidence="1" id="KW-0560">Oxidoreductase</keyword>
<dbReference type="SUPFAM" id="SSF51679">
    <property type="entry name" value="Bacterial luciferase-like"/>
    <property type="match status" value="1"/>
</dbReference>
<dbReference type="EMBL" id="JAOWLB010000024">
    <property type="protein sequence ID" value="MCV2890941.1"/>
    <property type="molecule type" value="Genomic_DNA"/>
</dbReference>
<dbReference type="RefSeq" id="WP_263830550.1">
    <property type="nucleotide sequence ID" value="NZ_JAOWLB010000024.1"/>
</dbReference>
<accession>A0ABT3AS54</accession>
<sequence length="344" mass="37095">MEIGLYTFGDAGTSQVMEETVSPETRLRHLVEEIELADQVGLDVFGLGEHHRADYAVSAPAMVLAAAATRTRHIRLTSAVTVLGSEDPIRVFQQYSTLDNLSGGRAEVMVGRGSFIESFPLFGQELDDYDALFIEKLGKLLAANDDEILDWPGTTHTVPVPQRGVYPRPVQKNLPIWVAVGGTPESVVRAGQMGRPLALGIIGGQPARFAPLFDLYRRAATQAGHDAGGLETSLNLHGFVARTRDQALENFASTYAEVMTRLGAERGWPPMGRQQIEAAAAPGGSLFLGSPDEVVDKILAAHELFGFSRILLQMAIGAVDHAALMQAIELFGTRVAPKVRKALS</sequence>
<dbReference type="InterPro" id="IPR011251">
    <property type="entry name" value="Luciferase-like_dom"/>
</dbReference>